<reference evidence="7" key="2">
    <citation type="journal article" date="2016" name="Genome Announc.">
        <title>Genome sequence of Ustilaginoidea virens IPU010, a rice pathogenic fungus causing false smut.</title>
        <authorList>
            <person name="Kumagai T."/>
            <person name="Ishii T."/>
            <person name="Terai G."/>
            <person name="Umemura M."/>
            <person name="Machida M."/>
            <person name="Asai K."/>
        </authorList>
    </citation>
    <scope>NUCLEOTIDE SEQUENCE [LARGE SCALE GENOMIC DNA]</scope>
    <source>
        <strain evidence="7">IPU010</strain>
    </source>
</reference>
<name>A0A063BS17_USTVR</name>
<dbReference type="AlphaFoldDB" id="A0A063BS17"/>
<evidence type="ECO:0000313" key="4">
    <source>
        <dbReference type="EMBL" id="GAO16136.1"/>
    </source>
</evidence>
<evidence type="ECO:0000313" key="6">
    <source>
        <dbReference type="Proteomes" id="UP000027002"/>
    </source>
</evidence>
<dbReference type="EMBL" id="BBTG02000022">
    <property type="protein sequence ID" value="GAO16136.1"/>
    <property type="molecule type" value="Genomic_DNA"/>
</dbReference>
<dbReference type="Gene3D" id="1.25.40.10">
    <property type="entry name" value="Tetratricopeptide repeat domain"/>
    <property type="match status" value="2"/>
</dbReference>
<accession>A0A063BS17</accession>
<dbReference type="InterPro" id="IPR002885">
    <property type="entry name" value="PPR_rpt"/>
</dbReference>
<evidence type="ECO:0000313" key="7">
    <source>
        <dbReference type="Proteomes" id="UP000054053"/>
    </source>
</evidence>
<dbReference type="OrthoDB" id="185373at2759"/>
<dbReference type="EMBL" id="CP072754">
    <property type="protein sequence ID" value="QUC18296.1"/>
    <property type="molecule type" value="Genomic_DNA"/>
</dbReference>
<dbReference type="STRING" id="1159556.A0A063BS17"/>
<reference evidence="5" key="3">
    <citation type="submission" date="2020-03" db="EMBL/GenBank/DDBJ databases">
        <title>A mixture of massive structural variations and highly conserved coding sequences in Ustilaginoidea virens genome.</title>
        <authorList>
            <person name="Zhang K."/>
            <person name="Zhao Z."/>
            <person name="Zhang Z."/>
            <person name="Li Y."/>
            <person name="Hsiang T."/>
            <person name="Sun W."/>
        </authorList>
    </citation>
    <scope>NUCLEOTIDE SEQUENCE</scope>
    <source>
        <strain evidence="5">UV-8b</strain>
    </source>
</reference>
<feature type="compositionally biased region" description="Low complexity" evidence="3">
    <location>
        <begin position="11"/>
        <end position="22"/>
    </location>
</feature>
<feature type="repeat" description="PPR" evidence="2">
    <location>
        <begin position="597"/>
        <end position="632"/>
    </location>
</feature>
<dbReference type="KEGG" id="uvi:66063315"/>
<gene>
    <name evidence="5" type="ORF">UV8b_02537</name>
    <name evidence="4" type="ORF">UVI_02040310</name>
</gene>
<keyword evidence="6" id="KW-1185">Reference proteome</keyword>
<dbReference type="PROSITE" id="PS51375">
    <property type="entry name" value="PPR"/>
    <property type="match status" value="1"/>
</dbReference>
<dbReference type="HOGENOM" id="CLU_014148_1_0_1"/>
<reference evidence="4" key="1">
    <citation type="journal article" date="2016" name="Genome Announc.">
        <title>Genome Sequence of Ustilaginoidea virens IPU010, a Rice Pathogenic Fungus Causing False Smut.</title>
        <authorList>
            <person name="Kumagai T."/>
            <person name="Ishii T."/>
            <person name="Terai G."/>
            <person name="Umemura M."/>
            <person name="Machida M."/>
            <person name="Asai K."/>
        </authorList>
    </citation>
    <scope>NUCLEOTIDE SEQUENCE [LARGE SCALE GENOMIC DNA]</scope>
    <source>
        <strain evidence="4">IPU010</strain>
    </source>
</reference>
<dbReference type="PANTHER" id="PTHR47939:SF13">
    <property type="entry name" value="OS03G0201400 PROTEIN"/>
    <property type="match status" value="1"/>
</dbReference>
<organism evidence="4 7">
    <name type="scientific">Ustilaginoidea virens</name>
    <name type="common">Rice false smut fungus</name>
    <name type="synonym">Villosiclava virens</name>
    <dbReference type="NCBI Taxonomy" id="1159556"/>
    <lineage>
        <taxon>Eukaryota</taxon>
        <taxon>Fungi</taxon>
        <taxon>Dikarya</taxon>
        <taxon>Ascomycota</taxon>
        <taxon>Pezizomycotina</taxon>
        <taxon>Sordariomycetes</taxon>
        <taxon>Hypocreomycetidae</taxon>
        <taxon>Hypocreales</taxon>
        <taxon>Clavicipitaceae</taxon>
        <taxon>Ustilaginoidea</taxon>
    </lineage>
</organism>
<evidence type="ECO:0000256" key="2">
    <source>
        <dbReference type="PROSITE-ProRule" id="PRU00708"/>
    </source>
</evidence>
<evidence type="ECO:0000256" key="1">
    <source>
        <dbReference type="ARBA" id="ARBA00022737"/>
    </source>
</evidence>
<dbReference type="InterPro" id="IPR011990">
    <property type="entry name" value="TPR-like_helical_dom_sf"/>
</dbReference>
<evidence type="ECO:0000256" key="3">
    <source>
        <dbReference type="SAM" id="MobiDB-lite"/>
    </source>
</evidence>
<sequence>MRRTAEPPRGASYSSRAAAPSATKPSEQLGKQTSVTQRPRPSRSELASYLQGLKDLQRSASGPGHHKSRDFTVRFFEQDEHKQRELKDDEAFQGSLRELDGSDFKDALRDIQASLGSREEQDAFQAVLREVGGDMNNVSSARDMEKMMQRFESYTKSIDAEIETAGSSLPRDVLRELRRDLRDLPLSDDGLRPRHPAPQIPAAPWTLNQRKKISVLNLELARAFRNHGRRDAGFSKKTVSAVFRAYHAARFALVRNSDVIPLNVWELLWNVLSADESVNVNRLAHLSLLSRDMSAARVTLSPSQQLLTIEAMFVEGWQAKAVESWKRCLSTLGDDKSGTFQDYWELGARIFCRTGDMDQAERAVDRLLSKGTDPRILMPVIRTFSAQGTPESQERACDAYRRMRSLLGKKMKLSDYDQVVAYFLTSHQMENALCAFVDMMTDGKVDLKKQKYMPSVIANKFFLGKWLKRLIGAGDLDGAYSVVEYMRARGVHASPIHLNGLIGAWLRSGGADDLARADTLAWSMIASRIRFVGSRASPPAPAAGGSGGSSGSSGDAPWPPATLETFSLLAENYQLRHRPARLEALWDACHDAGISPNAFMMNQLMESSLQAGRPEEALSLYRALVAERGVAPDPYTFSVLWKTLAINRLHVIPPESSAAETDAARELFRETVAFAPVFEPHGMDGQLGRKILHTFRRLQDPAGFLVALTALRRVLRFSPPEMLVLELVLGTTKLSCDSPAQRRRLIVAKRTLDGELSARCGGGAEDLDGHKRQDALYEYLQDRYRPRGELEKTHEAVLMQVAKQMGVGEIVAREQEGKRAVC</sequence>
<proteinExistence type="predicted"/>
<dbReference type="Proteomes" id="UP000027002">
    <property type="component" value="Chromosome 2"/>
</dbReference>
<dbReference type="Proteomes" id="UP000054053">
    <property type="component" value="Unassembled WGS sequence"/>
</dbReference>
<dbReference type="GeneID" id="66063315"/>
<evidence type="ECO:0000313" key="5">
    <source>
        <dbReference type="EMBL" id="QUC18296.1"/>
    </source>
</evidence>
<feature type="region of interest" description="Disordered" evidence="3">
    <location>
        <begin position="536"/>
        <end position="556"/>
    </location>
</feature>
<dbReference type="PANTHER" id="PTHR47939">
    <property type="entry name" value="MEMBRANE-ASSOCIATED SALT-INDUCIBLE PROTEIN-LIKE"/>
    <property type="match status" value="1"/>
</dbReference>
<dbReference type="RefSeq" id="XP_042995969.1">
    <property type="nucleotide sequence ID" value="XM_043140035.1"/>
</dbReference>
<feature type="compositionally biased region" description="Polar residues" evidence="3">
    <location>
        <begin position="23"/>
        <end position="39"/>
    </location>
</feature>
<feature type="region of interest" description="Disordered" evidence="3">
    <location>
        <begin position="1"/>
        <end position="47"/>
    </location>
</feature>
<dbReference type="InterPro" id="IPR050667">
    <property type="entry name" value="PPR-containing_protein"/>
</dbReference>
<keyword evidence="1" id="KW-0677">Repeat</keyword>
<protein>
    <submittedName>
        <fullName evidence="4">Uncharacterized protein</fullName>
    </submittedName>
</protein>